<accession>A0A3P7FA74</accession>
<evidence type="ECO:0000256" key="7">
    <source>
        <dbReference type="PROSITE-ProRule" id="PRU00175"/>
    </source>
</evidence>
<evidence type="ECO:0000256" key="2">
    <source>
        <dbReference type="ARBA" id="ARBA00012483"/>
    </source>
</evidence>
<dbReference type="InterPro" id="IPR017907">
    <property type="entry name" value="Znf_RING_CS"/>
</dbReference>
<dbReference type="PROSITE" id="PS50089">
    <property type="entry name" value="ZF_RING_2"/>
    <property type="match status" value="1"/>
</dbReference>
<keyword evidence="8" id="KW-0175">Coiled coil</keyword>
<dbReference type="Gene3D" id="3.30.40.10">
    <property type="entry name" value="Zinc/RING finger domain, C3HC4 (zinc finger)"/>
    <property type="match status" value="1"/>
</dbReference>
<feature type="coiled-coil region" evidence="8">
    <location>
        <begin position="732"/>
        <end position="759"/>
    </location>
</feature>
<evidence type="ECO:0000313" key="11">
    <source>
        <dbReference type="Proteomes" id="UP000270924"/>
    </source>
</evidence>
<dbReference type="InterPro" id="IPR001841">
    <property type="entry name" value="Znf_RING"/>
</dbReference>
<gene>
    <name evidence="10" type="ORF">WBA_LOCUS818</name>
</gene>
<dbReference type="PROSITE" id="PS00518">
    <property type="entry name" value="ZF_RING_1"/>
    <property type="match status" value="1"/>
</dbReference>
<dbReference type="EMBL" id="UYWW01000137">
    <property type="protein sequence ID" value="VDM07432.1"/>
    <property type="molecule type" value="Genomic_DNA"/>
</dbReference>
<dbReference type="PANTHER" id="PTHR13139">
    <property type="entry name" value="RING FINGER AND CCCH-TYPE ZINC FINGER DOMAIN-CONTAINING PROTEIN"/>
    <property type="match status" value="1"/>
</dbReference>
<keyword evidence="3" id="KW-0808">Transferase</keyword>
<dbReference type="Pfam" id="PF18386">
    <property type="entry name" value="ROQ_II"/>
    <property type="match status" value="1"/>
</dbReference>
<dbReference type="InterPro" id="IPR052249">
    <property type="entry name" value="Roquin_domain"/>
</dbReference>
<dbReference type="OrthoDB" id="10067217at2759"/>
<dbReference type="InParanoid" id="A0A3P7FA74"/>
<dbReference type="GO" id="GO:0003729">
    <property type="term" value="F:mRNA binding"/>
    <property type="evidence" value="ECO:0007669"/>
    <property type="project" value="TreeGrafter"/>
</dbReference>
<protein>
    <recommendedName>
        <fullName evidence="2">RING-type E3 ubiquitin transferase</fullName>
        <ecNumber evidence="2">2.3.2.27</ecNumber>
    </recommendedName>
</protein>
<dbReference type="InterPro" id="IPR027370">
    <property type="entry name" value="Znf-RING_euk"/>
</dbReference>
<dbReference type="GO" id="GO:0000209">
    <property type="term" value="P:protein polyubiquitination"/>
    <property type="evidence" value="ECO:0007669"/>
    <property type="project" value="TreeGrafter"/>
</dbReference>
<keyword evidence="5 7" id="KW-0863">Zinc-finger</keyword>
<feature type="domain" description="RING-type" evidence="9">
    <location>
        <begin position="16"/>
        <end position="55"/>
    </location>
</feature>
<evidence type="ECO:0000313" key="10">
    <source>
        <dbReference type="EMBL" id="VDM07432.1"/>
    </source>
</evidence>
<dbReference type="PANTHER" id="PTHR13139:SF54">
    <property type="entry name" value="RING-TYPE E3 UBIQUITIN TRANSFERASE"/>
    <property type="match status" value="1"/>
</dbReference>
<evidence type="ECO:0000256" key="6">
    <source>
        <dbReference type="ARBA" id="ARBA00022833"/>
    </source>
</evidence>
<dbReference type="GO" id="GO:0010494">
    <property type="term" value="C:cytoplasmic stress granule"/>
    <property type="evidence" value="ECO:0007669"/>
    <property type="project" value="TreeGrafter"/>
</dbReference>
<dbReference type="Pfam" id="PF13445">
    <property type="entry name" value="zf-RING_UBOX"/>
    <property type="match status" value="1"/>
</dbReference>
<dbReference type="InterPro" id="IPR013083">
    <property type="entry name" value="Znf_RING/FYVE/PHD"/>
</dbReference>
<evidence type="ECO:0000256" key="1">
    <source>
        <dbReference type="ARBA" id="ARBA00000900"/>
    </source>
</evidence>
<dbReference type="GO" id="GO:0003725">
    <property type="term" value="F:double-stranded RNA binding"/>
    <property type="evidence" value="ECO:0007669"/>
    <property type="project" value="TreeGrafter"/>
</dbReference>
<evidence type="ECO:0000256" key="5">
    <source>
        <dbReference type="ARBA" id="ARBA00022771"/>
    </source>
</evidence>
<dbReference type="SMART" id="SM00184">
    <property type="entry name" value="RING"/>
    <property type="match status" value="1"/>
</dbReference>
<keyword evidence="6" id="KW-0862">Zinc</keyword>
<dbReference type="GO" id="GO:0008270">
    <property type="term" value="F:zinc ion binding"/>
    <property type="evidence" value="ECO:0007669"/>
    <property type="project" value="UniProtKB-KW"/>
</dbReference>
<sequence>MAPTGQSASWSDVLCCRICSELFSSKKLPINLACGHTICHNCLNELNTSSCPLDQTAISIPFEKLPPNLALLSILSEFINTKPGIDQELSDEYRHIESNLVELASYLHPVECLFGGSVWSDELSRPMQRKLISLLCYQLMEYKGLKRALKTARALAERALSELIIYHQNNSNISTILWSAIRSRGCQFLGPAAMQEEILKLILLILSDGALMSRKTLVLYIVQTLREDYPQASKTCVGHVVQLLYRAGCFNVLKREGESSLMQLKTQFRHYDALRREHDAQIVQVAFQQGLRISPDQWSALLYGDQHHRSHMQSIIDKANFEQQVRDLKTAIEQCSGRDMLIPTFEHFERFANFDYLSELPDWTLAVHLFDSLLFIIKTYVKFTRMRSIARFIPATKCPSVCHHGDHSYKTRFSRNYPNPKGTAAGSICSASVKSTCVLAKNEFRTSIPQIQSHPLPVFIEPMPAVSLPTVLQSHLTEFPLFSTNTSSLDLSSAVGNNGFAEVTKSSVNLVRNLTPVAQPLSTPATPLVPLMMQAVNHFLSPPLFPVATLAQVGVPVFIDMTPISSVPSSFLQISPTRFEKCIFNNCLNDELYPIHCKIPMELPNLSYTQDNVHQVICDSCVQDIYASENNGMNGEQLVLPKYIGRLHHSVSIDADESSNDYLQRNNSIKVSISTTVTTICSLLSQLCATIPVTVQAPCALMRIRNTIKQPLKMSKKQSNLPMIVESVPGILSNSESAVNNAEDKISNIKERKSVAHRNDTIGCSVEKQQLITELNIASKQIQRVNKYTYLRELKAVDKKIGNLSSSSQSTVL</sequence>
<keyword evidence="4" id="KW-0479">Metal-binding</keyword>
<name>A0A3P7FA74_WUCBA</name>
<dbReference type="SUPFAM" id="SSF57850">
    <property type="entry name" value="RING/U-box"/>
    <property type="match status" value="1"/>
</dbReference>
<dbReference type="InterPro" id="IPR041523">
    <property type="entry name" value="ROQ_II"/>
</dbReference>
<evidence type="ECO:0000256" key="8">
    <source>
        <dbReference type="SAM" id="Coils"/>
    </source>
</evidence>
<evidence type="ECO:0000259" key="9">
    <source>
        <dbReference type="PROSITE" id="PS50089"/>
    </source>
</evidence>
<dbReference type="GO" id="GO:0061630">
    <property type="term" value="F:ubiquitin protein ligase activity"/>
    <property type="evidence" value="ECO:0007669"/>
    <property type="project" value="UniProtKB-EC"/>
</dbReference>
<evidence type="ECO:0000256" key="3">
    <source>
        <dbReference type="ARBA" id="ARBA00022679"/>
    </source>
</evidence>
<keyword evidence="11" id="KW-1185">Reference proteome</keyword>
<dbReference type="GO" id="GO:0000288">
    <property type="term" value="P:nuclear-transcribed mRNA catabolic process, deadenylation-dependent decay"/>
    <property type="evidence" value="ECO:0007669"/>
    <property type="project" value="TreeGrafter"/>
</dbReference>
<proteinExistence type="predicted"/>
<dbReference type="GO" id="GO:0006511">
    <property type="term" value="P:ubiquitin-dependent protein catabolic process"/>
    <property type="evidence" value="ECO:0007669"/>
    <property type="project" value="TreeGrafter"/>
</dbReference>
<dbReference type="Pfam" id="PF21206">
    <property type="entry name" value="Roquin_1_2-like_ROQ"/>
    <property type="match status" value="1"/>
</dbReference>
<dbReference type="Gene3D" id="1.20.120.1790">
    <property type="match status" value="1"/>
</dbReference>
<reference evidence="10 11" key="1">
    <citation type="submission" date="2018-11" db="EMBL/GenBank/DDBJ databases">
        <authorList>
            <consortium name="Pathogen Informatics"/>
        </authorList>
    </citation>
    <scope>NUCLEOTIDE SEQUENCE [LARGE SCALE GENOMIC DNA]</scope>
</reference>
<organism evidence="10 11">
    <name type="scientific">Wuchereria bancrofti</name>
    <dbReference type="NCBI Taxonomy" id="6293"/>
    <lineage>
        <taxon>Eukaryota</taxon>
        <taxon>Metazoa</taxon>
        <taxon>Ecdysozoa</taxon>
        <taxon>Nematoda</taxon>
        <taxon>Chromadorea</taxon>
        <taxon>Rhabditida</taxon>
        <taxon>Spirurina</taxon>
        <taxon>Spiruromorpha</taxon>
        <taxon>Filarioidea</taxon>
        <taxon>Onchocercidae</taxon>
        <taxon>Wuchereria</taxon>
    </lineage>
</organism>
<dbReference type="OMA" id="KNGFHAP"/>
<evidence type="ECO:0000256" key="4">
    <source>
        <dbReference type="ARBA" id="ARBA00022723"/>
    </source>
</evidence>
<dbReference type="AlphaFoldDB" id="A0A3P7FA74"/>
<dbReference type="EC" id="2.3.2.27" evidence="2"/>
<dbReference type="InterPro" id="IPR048575">
    <property type="entry name" value="Roquin_1_2-like_ROQ"/>
</dbReference>
<comment type="catalytic activity">
    <reaction evidence="1">
        <text>S-ubiquitinyl-[E2 ubiquitin-conjugating enzyme]-L-cysteine + [acceptor protein]-L-lysine = [E2 ubiquitin-conjugating enzyme]-L-cysteine + N(6)-ubiquitinyl-[acceptor protein]-L-lysine.</text>
        <dbReference type="EC" id="2.3.2.27"/>
    </reaction>
</comment>
<dbReference type="GO" id="GO:0035613">
    <property type="term" value="F:RNA stem-loop binding"/>
    <property type="evidence" value="ECO:0007669"/>
    <property type="project" value="TreeGrafter"/>
</dbReference>
<dbReference type="Proteomes" id="UP000270924">
    <property type="component" value="Unassembled WGS sequence"/>
</dbReference>